<feature type="compositionally biased region" description="Polar residues" evidence="1">
    <location>
        <begin position="358"/>
        <end position="372"/>
    </location>
</feature>
<feature type="compositionally biased region" description="Basic and acidic residues" evidence="1">
    <location>
        <begin position="392"/>
        <end position="405"/>
    </location>
</feature>
<dbReference type="Proteomes" id="UP000054481">
    <property type="component" value="Unassembled WGS sequence"/>
</dbReference>
<protein>
    <submittedName>
        <fullName evidence="2">Uncharacterized protein</fullName>
    </submittedName>
</protein>
<dbReference type="OrthoDB" id="4926992at2759"/>
<evidence type="ECO:0000256" key="1">
    <source>
        <dbReference type="SAM" id="MobiDB-lite"/>
    </source>
</evidence>
<feature type="region of interest" description="Disordered" evidence="1">
    <location>
        <begin position="295"/>
        <end position="343"/>
    </location>
</feature>
<name>A0A0F7ZYL4_9HYPO</name>
<dbReference type="EMBL" id="KQ030543">
    <property type="protein sequence ID" value="KJZ72677.1"/>
    <property type="molecule type" value="Genomic_DNA"/>
</dbReference>
<feature type="compositionally biased region" description="Basic and acidic residues" evidence="1">
    <location>
        <begin position="188"/>
        <end position="200"/>
    </location>
</feature>
<evidence type="ECO:0000313" key="2">
    <source>
        <dbReference type="EMBL" id="KJZ72677.1"/>
    </source>
</evidence>
<feature type="region of interest" description="Disordered" evidence="1">
    <location>
        <begin position="357"/>
        <end position="534"/>
    </location>
</feature>
<feature type="compositionally biased region" description="Basic and acidic residues" evidence="1">
    <location>
        <begin position="154"/>
        <end position="163"/>
    </location>
</feature>
<feature type="compositionally biased region" description="Polar residues" evidence="1">
    <location>
        <begin position="40"/>
        <end position="59"/>
    </location>
</feature>
<sequence length="534" mass="59439">MADTIRGDGLFRADATLAALAEDPERLDRARSRFGDSLPSYKSQPSGTTTRFQSLNPPSEETRRREEQKWQLIREHEASLPSEQFDAQRHEEERRILIAKADENGTRTILPDETWLPDSNIITLAGETVKKRWVEQGIWNDKWKDMNPWKYDRPSGPWKHEEPLELESESETNSEAKGNTPLFPFSRKTGEAKPRRPSDDTLRLIAERRAICEREREASRPFYQFIYQVSKERERMQDESRSEGPVAADSVDINTKAYENVKNIWIKRQIWNRKWGILPGMCWKHEQPLDEMLAEEMGPDPAPCQANPPEGDGRGVGEASHAPRQIFGPPPPANLNHSSLSGLPNVSQELSAALDQPGLQNSNANHSFTASNVRRRLTESGQDARSAAGQRPRGERAPSPKEGRAQRTAGKALGPVHPGKVSKAQPRGKGPGPRRGRNASELPSDAQPSLTDLDLPEPPPVSAPVPPRRSRRLRETNHGASTDPAAVASADSLNGVSPSLPRRTAAGSLKPSGSAKPRGVSKRQYPSTRRLWPK</sequence>
<keyword evidence="3" id="KW-1185">Reference proteome</keyword>
<feature type="region of interest" description="Disordered" evidence="1">
    <location>
        <begin position="26"/>
        <end position="68"/>
    </location>
</feature>
<proteinExistence type="predicted"/>
<accession>A0A0F7ZYL4</accession>
<organism evidence="2 3">
    <name type="scientific">Hirsutella minnesotensis 3608</name>
    <dbReference type="NCBI Taxonomy" id="1043627"/>
    <lineage>
        <taxon>Eukaryota</taxon>
        <taxon>Fungi</taxon>
        <taxon>Dikarya</taxon>
        <taxon>Ascomycota</taxon>
        <taxon>Pezizomycotina</taxon>
        <taxon>Sordariomycetes</taxon>
        <taxon>Hypocreomycetidae</taxon>
        <taxon>Hypocreales</taxon>
        <taxon>Ophiocordycipitaceae</taxon>
        <taxon>Hirsutella</taxon>
    </lineage>
</organism>
<feature type="region of interest" description="Disordered" evidence="1">
    <location>
        <begin position="154"/>
        <end position="200"/>
    </location>
</feature>
<evidence type="ECO:0000313" key="3">
    <source>
        <dbReference type="Proteomes" id="UP000054481"/>
    </source>
</evidence>
<gene>
    <name evidence="2" type="ORF">HIM_07869</name>
</gene>
<reference evidence="2 3" key="1">
    <citation type="journal article" date="2014" name="Genome Biol. Evol.">
        <title>Comparative genomics and transcriptomics analyses reveal divergent lifestyle features of nematode endoparasitic fungus Hirsutella minnesotensis.</title>
        <authorList>
            <person name="Lai Y."/>
            <person name="Liu K."/>
            <person name="Zhang X."/>
            <person name="Zhang X."/>
            <person name="Li K."/>
            <person name="Wang N."/>
            <person name="Shu C."/>
            <person name="Wu Y."/>
            <person name="Wang C."/>
            <person name="Bushley K.E."/>
            <person name="Xiang M."/>
            <person name="Liu X."/>
        </authorList>
    </citation>
    <scope>NUCLEOTIDE SEQUENCE [LARGE SCALE GENOMIC DNA]</scope>
    <source>
        <strain evidence="2 3">3608</strain>
    </source>
</reference>
<feature type="compositionally biased region" description="Pro residues" evidence="1">
    <location>
        <begin position="456"/>
        <end position="467"/>
    </location>
</feature>
<dbReference type="AlphaFoldDB" id="A0A0F7ZYL4"/>